<reference evidence="1 2" key="1">
    <citation type="journal article" date="2014" name="Science">
        <title>Plant genetics. Early allopolyploid evolution in the post-Neolithic Brassica napus oilseed genome.</title>
        <authorList>
            <person name="Chalhoub B."/>
            <person name="Denoeud F."/>
            <person name="Liu S."/>
            <person name="Parkin I.A."/>
            <person name="Tang H."/>
            <person name="Wang X."/>
            <person name="Chiquet J."/>
            <person name="Belcram H."/>
            <person name="Tong C."/>
            <person name="Samans B."/>
            <person name="Correa M."/>
            <person name="Da Silva C."/>
            <person name="Just J."/>
            <person name="Falentin C."/>
            <person name="Koh C.S."/>
            <person name="Le Clainche I."/>
            <person name="Bernard M."/>
            <person name="Bento P."/>
            <person name="Noel B."/>
            <person name="Labadie K."/>
            <person name="Alberti A."/>
            <person name="Charles M."/>
            <person name="Arnaud D."/>
            <person name="Guo H."/>
            <person name="Daviaud C."/>
            <person name="Alamery S."/>
            <person name="Jabbari K."/>
            <person name="Zhao M."/>
            <person name="Edger P.P."/>
            <person name="Chelaifa H."/>
            <person name="Tack D."/>
            <person name="Lassalle G."/>
            <person name="Mestiri I."/>
            <person name="Schnel N."/>
            <person name="Le Paslier M.C."/>
            <person name="Fan G."/>
            <person name="Renault V."/>
            <person name="Bayer P.E."/>
            <person name="Golicz A.A."/>
            <person name="Manoli S."/>
            <person name="Lee T.H."/>
            <person name="Thi V.H."/>
            <person name="Chalabi S."/>
            <person name="Hu Q."/>
            <person name="Fan C."/>
            <person name="Tollenaere R."/>
            <person name="Lu Y."/>
            <person name="Battail C."/>
            <person name="Shen J."/>
            <person name="Sidebottom C.H."/>
            <person name="Wang X."/>
            <person name="Canaguier A."/>
            <person name="Chauveau A."/>
            <person name="Berard A."/>
            <person name="Deniot G."/>
            <person name="Guan M."/>
            <person name="Liu Z."/>
            <person name="Sun F."/>
            <person name="Lim Y.P."/>
            <person name="Lyons E."/>
            <person name="Town C.D."/>
            <person name="Bancroft I."/>
            <person name="Wang X."/>
            <person name="Meng J."/>
            <person name="Ma J."/>
            <person name="Pires J.C."/>
            <person name="King G.J."/>
            <person name="Brunel D."/>
            <person name="Delourme R."/>
            <person name="Renard M."/>
            <person name="Aury J.M."/>
            <person name="Adams K.L."/>
            <person name="Batley J."/>
            <person name="Snowdon R.J."/>
            <person name="Tost J."/>
            <person name="Edwards D."/>
            <person name="Zhou Y."/>
            <person name="Hua W."/>
            <person name="Sharpe A.G."/>
            <person name="Paterson A.H."/>
            <person name="Guan C."/>
            <person name="Wincker P."/>
        </authorList>
    </citation>
    <scope>NUCLEOTIDE SEQUENCE [LARGE SCALE GENOMIC DNA]</scope>
    <source>
        <strain evidence="2">cv. Darmor-bzh</strain>
    </source>
</reference>
<dbReference type="AlphaFoldDB" id="A0A078HQ49"/>
<gene>
    <name evidence="1" type="primary">BnaA03g12760D</name>
    <name evidence="1" type="ORF">GSBRNA2T00066752001</name>
</gene>
<protein>
    <submittedName>
        <fullName evidence="1">BnaA03g12760D protein</fullName>
    </submittedName>
</protein>
<name>A0A078HQ49_BRANA</name>
<sequence>MNGSPSFTFFQHGMSGEF</sequence>
<organism evidence="1 2">
    <name type="scientific">Brassica napus</name>
    <name type="common">Rape</name>
    <dbReference type="NCBI Taxonomy" id="3708"/>
    <lineage>
        <taxon>Eukaryota</taxon>
        <taxon>Viridiplantae</taxon>
        <taxon>Streptophyta</taxon>
        <taxon>Embryophyta</taxon>
        <taxon>Tracheophyta</taxon>
        <taxon>Spermatophyta</taxon>
        <taxon>Magnoliopsida</taxon>
        <taxon>eudicotyledons</taxon>
        <taxon>Gunneridae</taxon>
        <taxon>Pentapetalae</taxon>
        <taxon>rosids</taxon>
        <taxon>malvids</taxon>
        <taxon>Brassicales</taxon>
        <taxon>Brassicaceae</taxon>
        <taxon>Brassiceae</taxon>
        <taxon>Brassica</taxon>
    </lineage>
</organism>
<evidence type="ECO:0000313" key="2">
    <source>
        <dbReference type="Proteomes" id="UP000028999"/>
    </source>
</evidence>
<proteinExistence type="predicted"/>
<dbReference type="EMBL" id="LK032434">
    <property type="protein sequence ID" value="CDY38903.1"/>
    <property type="molecule type" value="Genomic_DNA"/>
</dbReference>
<keyword evidence="2" id="KW-1185">Reference proteome</keyword>
<dbReference type="Proteomes" id="UP000028999">
    <property type="component" value="Unassembled WGS sequence"/>
</dbReference>
<dbReference type="PaxDb" id="3708-A0A078HQ49"/>
<dbReference type="Gramene" id="CDY38903">
    <property type="protein sequence ID" value="CDY38903"/>
    <property type="gene ID" value="GSBRNA2T00066752001"/>
</dbReference>
<evidence type="ECO:0000313" key="1">
    <source>
        <dbReference type="EMBL" id="CDY38903.1"/>
    </source>
</evidence>
<accession>A0A078HQ49</accession>